<dbReference type="InterPro" id="IPR015919">
    <property type="entry name" value="Cadherin-like_sf"/>
</dbReference>
<dbReference type="GO" id="GO:0005509">
    <property type="term" value="F:calcium ion binding"/>
    <property type="evidence" value="ECO:0007669"/>
    <property type="project" value="InterPro"/>
</dbReference>
<dbReference type="GO" id="GO:0044331">
    <property type="term" value="P:cell-cell adhesion mediated by cadherin"/>
    <property type="evidence" value="ECO:0007669"/>
    <property type="project" value="TreeGrafter"/>
</dbReference>
<organism evidence="6">
    <name type="scientific">Petromyzon marinus</name>
    <name type="common">Sea lamprey</name>
    <dbReference type="NCBI Taxonomy" id="7757"/>
    <lineage>
        <taxon>Eukaryota</taxon>
        <taxon>Metazoa</taxon>
        <taxon>Chordata</taxon>
        <taxon>Craniata</taxon>
        <taxon>Vertebrata</taxon>
        <taxon>Cyclostomata</taxon>
        <taxon>Hyperoartia</taxon>
        <taxon>Petromyzontiformes</taxon>
        <taxon>Petromyzontidae</taxon>
        <taxon>Petromyzon</taxon>
    </lineage>
</organism>
<dbReference type="GO" id="GO:0016477">
    <property type="term" value="P:cell migration"/>
    <property type="evidence" value="ECO:0007669"/>
    <property type="project" value="TreeGrafter"/>
</dbReference>
<dbReference type="CDD" id="cd11304">
    <property type="entry name" value="Cadherin_repeat"/>
    <property type="match status" value="1"/>
</dbReference>
<keyword evidence="4" id="KW-0106">Calcium</keyword>
<evidence type="ECO:0000313" key="6">
    <source>
        <dbReference type="Ensembl" id="ENSPMAP00000003148.1"/>
    </source>
</evidence>
<keyword evidence="5" id="KW-0472">Membrane</keyword>
<dbReference type="PROSITE" id="PS00232">
    <property type="entry name" value="CADHERIN_1"/>
    <property type="match status" value="1"/>
</dbReference>
<keyword evidence="2" id="KW-0165">Cleavage on pair of basic residues</keyword>
<dbReference type="GO" id="GO:0005912">
    <property type="term" value="C:adherens junction"/>
    <property type="evidence" value="ECO:0007669"/>
    <property type="project" value="TreeGrafter"/>
</dbReference>
<evidence type="ECO:0000256" key="1">
    <source>
        <dbReference type="ARBA" id="ARBA00004370"/>
    </source>
</evidence>
<dbReference type="InterPro" id="IPR020894">
    <property type="entry name" value="Cadherin_CS"/>
</dbReference>
<evidence type="ECO:0000256" key="5">
    <source>
        <dbReference type="ARBA" id="ARBA00023136"/>
    </source>
</evidence>
<accession>S4RD66</accession>
<dbReference type="GO" id="GO:0016342">
    <property type="term" value="C:catenin complex"/>
    <property type="evidence" value="ECO:0007669"/>
    <property type="project" value="TreeGrafter"/>
</dbReference>
<dbReference type="GeneTree" id="ENSGT00940000155218"/>
<proteinExistence type="predicted"/>
<dbReference type="GO" id="GO:0008013">
    <property type="term" value="F:beta-catenin binding"/>
    <property type="evidence" value="ECO:0007669"/>
    <property type="project" value="TreeGrafter"/>
</dbReference>
<sequence length="155" mass="16421">MMAGAGVPPATGTATLVITLLDENDNAPHVMPADLRVCAGPRNASSPPLGMLWARDLDLAPNGEPFLIALPKSPMGLDKTWRLTKVNGERRWFSRSFNTLKKGRHLLPVVASDSGNPPQNNHTNVPVLVCLCPKGKMECGAVGLAPLSVLALLAI</sequence>
<evidence type="ECO:0000256" key="2">
    <source>
        <dbReference type="ARBA" id="ARBA00022685"/>
    </source>
</evidence>
<evidence type="ECO:0000256" key="3">
    <source>
        <dbReference type="ARBA" id="ARBA00022737"/>
    </source>
</evidence>
<dbReference type="GO" id="GO:0045296">
    <property type="term" value="F:cadherin binding"/>
    <property type="evidence" value="ECO:0007669"/>
    <property type="project" value="TreeGrafter"/>
</dbReference>
<evidence type="ECO:0000256" key="4">
    <source>
        <dbReference type="ARBA" id="ARBA00022837"/>
    </source>
</evidence>
<dbReference type="GO" id="GO:0000902">
    <property type="term" value="P:cell morphogenesis"/>
    <property type="evidence" value="ECO:0007669"/>
    <property type="project" value="TreeGrafter"/>
</dbReference>
<dbReference type="AlphaFoldDB" id="S4RD66"/>
<name>S4RD66_PETMA</name>
<dbReference type="SUPFAM" id="SSF49313">
    <property type="entry name" value="Cadherin-like"/>
    <property type="match status" value="1"/>
</dbReference>
<protein>
    <recommendedName>
        <fullName evidence="7">Cadherin domain-containing protein</fullName>
    </recommendedName>
</protein>
<dbReference type="Gene3D" id="2.60.40.60">
    <property type="entry name" value="Cadherins"/>
    <property type="match status" value="1"/>
</dbReference>
<evidence type="ECO:0008006" key="7">
    <source>
        <dbReference type="Google" id="ProtNLM"/>
    </source>
</evidence>
<dbReference type="GO" id="GO:0007043">
    <property type="term" value="P:cell-cell junction assembly"/>
    <property type="evidence" value="ECO:0007669"/>
    <property type="project" value="TreeGrafter"/>
</dbReference>
<dbReference type="PANTHER" id="PTHR24027">
    <property type="entry name" value="CADHERIN-23"/>
    <property type="match status" value="1"/>
</dbReference>
<dbReference type="Ensembl" id="ENSPMAT00000003163.1">
    <property type="protein sequence ID" value="ENSPMAP00000003148.1"/>
    <property type="gene ID" value="ENSPMAG00000002890.1"/>
</dbReference>
<dbReference type="GO" id="GO:0034332">
    <property type="term" value="P:adherens junction organization"/>
    <property type="evidence" value="ECO:0007669"/>
    <property type="project" value="TreeGrafter"/>
</dbReference>
<reference evidence="6" key="2">
    <citation type="submission" date="2025-09" db="UniProtKB">
        <authorList>
            <consortium name="Ensembl"/>
        </authorList>
    </citation>
    <scope>IDENTIFICATION</scope>
</reference>
<dbReference type="GO" id="GO:0016339">
    <property type="term" value="P:calcium-dependent cell-cell adhesion via plasma membrane cell adhesion molecules"/>
    <property type="evidence" value="ECO:0007669"/>
    <property type="project" value="TreeGrafter"/>
</dbReference>
<comment type="subcellular location">
    <subcellularLocation>
        <location evidence="1">Membrane</location>
    </subcellularLocation>
</comment>
<dbReference type="InterPro" id="IPR039808">
    <property type="entry name" value="Cadherin"/>
</dbReference>
<reference evidence="6" key="1">
    <citation type="submission" date="2025-08" db="UniProtKB">
        <authorList>
            <consortium name="Ensembl"/>
        </authorList>
    </citation>
    <scope>IDENTIFICATION</scope>
</reference>
<keyword evidence="3" id="KW-0677">Repeat</keyword>
<dbReference type="PANTHER" id="PTHR24027:SF80">
    <property type="entry name" value="CADHERIN-13"/>
    <property type="match status" value="1"/>
</dbReference>